<feature type="compositionally biased region" description="Polar residues" evidence="1">
    <location>
        <begin position="34"/>
        <end position="50"/>
    </location>
</feature>
<keyword evidence="2" id="KW-0812">Transmembrane</keyword>
<evidence type="ECO:0000256" key="2">
    <source>
        <dbReference type="SAM" id="Phobius"/>
    </source>
</evidence>
<dbReference type="Pfam" id="PF07727">
    <property type="entry name" value="RVT_2"/>
    <property type="match status" value="1"/>
</dbReference>
<evidence type="ECO:0000259" key="3">
    <source>
        <dbReference type="Pfam" id="PF07727"/>
    </source>
</evidence>
<sequence>MRETCFKLHGYPEWYKTLQEQRKKEQRKKEQRNSAHLVQNEQQPMPDTSVDTKGMLGNTNLPKFTKVIRQELLKLMKGKLVQDPLQVNFAHTTNDFADIPSTLSPIPMPTPIPDIEYNVQPSFVLHHSTVAPIPESLDSIHDTTTVIPETSIPSNPSIPSTRPQRTITKPAWLQNYVCSHSSHSSNLCFPRMFTPAHKLFLANVAAIQEPKSFAQANQIEDWRKAMQFELHALERNETWDLTTLPKGKKAIRSRWVYKVKLLPDGKRLIIIRLGSLLKATPKLKASHHWNKEFTTKLEAYGFRQSQHDRCLFLRRTSTSFLALLVYVDDILITGTSLSCIQDVNAYHRLLTIKDFGFARYFLGLEKACSFHGTYVTHRKNLHDILDDCKNARSVSTPLPSGIRFDNANGVLLSSPDIYWRLIGSLLYLGFSWQDICFAIQQLSQFLQHPREHYWDAAMHLLRYLPWSFFSIFHFSSLVHLFRLELGSIIGYCIILVGRLIFPRSTKSKPLCPGHLQRRNIAVWPRPFASCCESVTFSRTLGCRSSPNPFFV</sequence>
<dbReference type="EMBL" id="JACGWJ010000008">
    <property type="protein sequence ID" value="KAL0404581.1"/>
    <property type="molecule type" value="Genomic_DNA"/>
</dbReference>
<feature type="compositionally biased region" description="Basic and acidic residues" evidence="1">
    <location>
        <begin position="22"/>
        <end position="33"/>
    </location>
</feature>
<gene>
    <name evidence="4" type="ORF">Sradi_2098900</name>
</gene>
<proteinExistence type="predicted"/>
<feature type="region of interest" description="Disordered" evidence="1">
    <location>
        <begin position="22"/>
        <end position="50"/>
    </location>
</feature>
<feature type="domain" description="Reverse transcriptase Ty1/copia-type" evidence="3">
    <location>
        <begin position="284"/>
        <end position="392"/>
    </location>
</feature>
<dbReference type="AlphaFoldDB" id="A0AAW2TLU6"/>
<evidence type="ECO:0000256" key="1">
    <source>
        <dbReference type="SAM" id="MobiDB-lite"/>
    </source>
</evidence>
<reference evidence="4" key="1">
    <citation type="submission" date="2020-06" db="EMBL/GenBank/DDBJ databases">
        <authorList>
            <person name="Li T."/>
            <person name="Hu X."/>
            <person name="Zhang T."/>
            <person name="Song X."/>
            <person name="Zhang H."/>
            <person name="Dai N."/>
            <person name="Sheng W."/>
            <person name="Hou X."/>
            <person name="Wei L."/>
        </authorList>
    </citation>
    <scope>NUCLEOTIDE SEQUENCE</scope>
    <source>
        <strain evidence="4">G02</strain>
        <tissue evidence="4">Leaf</tissue>
    </source>
</reference>
<evidence type="ECO:0000313" key="4">
    <source>
        <dbReference type="EMBL" id="KAL0404581.1"/>
    </source>
</evidence>
<dbReference type="PANTHER" id="PTHR11439:SF470">
    <property type="entry name" value="CYSTEINE-RICH RLK (RECEPTOR-LIKE PROTEIN KINASE) 8"/>
    <property type="match status" value="1"/>
</dbReference>
<keyword evidence="2" id="KW-1133">Transmembrane helix</keyword>
<protein>
    <submittedName>
        <fullName evidence="4">Retrovirus-related Pol polyprotein from transposon RE2</fullName>
    </submittedName>
</protein>
<keyword evidence="2" id="KW-0472">Membrane</keyword>
<comment type="caution">
    <text evidence="4">The sequence shown here is derived from an EMBL/GenBank/DDBJ whole genome shotgun (WGS) entry which is preliminary data.</text>
</comment>
<dbReference type="PANTHER" id="PTHR11439">
    <property type="entry name" value="GAG-POL-RELATED RETROTRANSPOSON"/>
    <property type="match status" value="1"/>
</dbReference>
<dbReference type="InterPro" id="IPR013103">
    <property type="entry name" value="RVT_2"/>
</dbReference>
<organism evidence="4">
    <name type="scientific">Sesamum radiatum</name>
    <name type="common">Black benniseed</name>
    <dbReference type="NCBI Taxonomy" id="300843"/>
    <lineage>
        <taxon>Eukaryota</taxon>
        <taxon>Viridiplantae</taxon>
        <taxon>Streptophyta</taxon>
        <taxon>Embryophyta</taxon>
        <taxon>Tracheophyta</taxon>
        <taxon>Spermatophyta</taxon>
        <taxon>Magnoliopsida</taxon>
        <taxon>eudicotyledons</taxon>
        <taxon>Gunneridae</taxon>
        <taxon>Pentapetalae</taxon>
        <taxon>asterids</taxon>
        <taxon>lamiids</taxon>
        <taxon>Lamiales</taxon>
        <taxon>Pedaliaceae</taxon>
        <taxon>Sesamum</taxon>
    </lineage>
</organism>
<accession>A0AAW2TLU6</accession>
<name>A0AAW2TLU6_SESRA</name>
<reference evidence="4" key="2">
    <citation type="journal article" date="2024" name="Plant">
        <title>Genomic evolution and insights into agronomic trait innovations of Sesamum species.</title>
        <authorList>
            <person name="Miao H."/>
            <person name="Wang L."/>
            <person name="Qu L."/>
            <person name="Liu H."/>
            <person name="Sun Y."/>
            <person name="Le M."/>
            <person name="Wang Q."/>
            <person name="Wei S."/>
            <person name="Zheng Y."/>
            <person name="Lin W."/>
            <person name="Duan Y."/>
            <person name="Cao H."/>
            <person name="Xiong S."/>
            <person name="Wang X."/>
            <person name="Wei L."/>
            <person name="Li C."/>
            <person name="Ma Q."/>
            <person name="Ju M."/>
            <person name="Zhao R."/>
            <person name="Li G."/>
            <person name="Mu C."/>
            <person name="Tian Q."/>
            <person name="Mei H."/>
            <person name="Zhang T."/>
            <person name="Gao T."/>
            <person name="Zhang H."/>
        </authorList>
    </citation>
    <scope>NUCLEOTIDE SEQUENCE</scope>
    <source>
        <strain evidence="4">G02</strain>
    </source>
</reference>
<feature type="transmembrane region" description="Helical" evidence="2">
    <location>
        <begin position="485"/>
        <end position="501"/>
    </location>
</feature>